<organism evidence="4 5">
    <name type="scientific">Jatrophihabitans lederbergiae</name>
    <dbReference type="NCBI Taxonomy" id="3075547"/>
    <lineage>
        <taxon>Bacteria</taxon>
        <taxon>Bacillati</taxon>
        <taxon>Actinomycetota</taxon>
        <taxon>Actinomycetes</taxon>
        <taxon>Jatrophihabitantales</taxon>
        <taxon>Jatrophihabitantaceae</taxon>
        <taxon>Jatrophihabitans</taxon>
    </lineage>
</organism>
<dbReference type="InterPro" id="IPR016181">
    <property type="entry name" value="Acyl_CoA_acyltransferase"/>
</dbReference>
<name>A0ABU2J735_9ACTN</name>
<comment type="caution">
    <text evidence="4">The sequence shown here is derived from an EMBL/GenBank/DDBJ whole genome shotgun (WGS) entry which is preliminary data.</text>
</comment>
<evidence type="ECO:0000313" key="4">
    <source>
        <dbReference type="EMBL" id="MDT0260801.1"/>
    </source>
</evidence>
<evidence type="ECO:0000256" key="1">
    <source>
        <dbReference type="ARBA" id="ARBA00022679"/>
    </source>
</evidence>
<dbReference type="PANTHER" id="PTHR43877:SF2">
    <property type="entry name" value="AMINOALKYLPHOSPHONATE N-ACETYLTRANSFERASE-RELATED"/>
    <property type="match status" value="1"/>
</dbReference>
<dbReference type="InterPro" id="IPR000182">
    <property type="entry name" value="GNAT_dom"/>
</dbReference>
<dbReference type="SUPFAM" id="SSF55729">
    <property type="entry name" value="Acyl-CoA N-acyltransferases (Nat)"/>
    <property type="match status" value="1"/>
</dbReference>
<feature type="domain" description="N-acetyltransferase" evidence="3">
    <location>
        <begin position="4"/>
        <end position="165"/>
    </location>
</feature>
<evidence type="ECO:0000256" key="2">
    <source>
        <dbReference type="ARBA" id="ARBA00023315"/>
    </source>
</evidence>
<dbReference type="EMBL" id="JAVREH010000005">
    <property type="protein sequence ID" value="MDT0260801.1"/>
    <property type="molecule type" value="Genomic_DNA"/>
</dbReference>
<keyword evidence="1" id="KW-0808">Transferase</keyword>
<keyword evidence="2" id="KW-0012">Acyltransferase</keyword>
<accession>A0ABU2J735</accession>
<evidence type="ECO:0000259" key="3">
    <source>
        <dbReference type="PROSITE" id="PS51186"/>
    </source>
</evidence>
<keyword evidence="5" id="KW-1185">Reference proteome</keyword>
<reference evidence="5" key="1">
    <citation type="submission" date="2023-07" db="EMBL/GenBank/DDBJ databases">
        <title>30 novel species of actinomycetes from the DSMZ collection.</title>
        <authorList>
            <person name="Nouioui I."/>
        </authorList>
    </citation>
    <scope>NUCLEOTIDE SEQUENCE [LARGE SCALE GENOMIC DNA]</scope>
    <source>
        <strain evidence="5">DSM 44399</strain>
    </source>
</reference>
<dbReference type="Gene3D" id="3.40.630.30">
    <property type="match status" value="1"/>
</dbReference>
<dbReference type="InterPro" id="IPR050832">
    <property type="entry name" value="Bact_Acetyltransf"/>
</dbReference>
<dbReference type="RefSeq" id="WP_311421958.1">
    <property type="nucleotide sequence ID" value="NZ_JAVREH010000005.1"/>
</dbReference>
<proteinExistence type="predicted"/>
<dbReference type="PANTHER" id="PTHR43877">
    <property type="entry name" value="AMINOALKYLPHOSPHONATE N-ACETYLTRANSFERASE-RELATED-RELATED"/>
    <property type="match status" value="1"/>
</dbReference>
<protein>
    <submittedName>
        <fullName evidence="4">GNAT family N-acetyltransferase</fullName>
    </submittedName>
</protein>
<evidence type="ECO:0000313" key="5">
    <source>
        <dbReference type="Proteomes" id="UP001183176"/>
    </source>
</evidence>
<sequence length="165" mass="18298">MSTVDTLAIEHVGYDHPDARELIAEVQAEYVQRYGGEDDSPVDPAEFADPQGVFAVAYRDGIPVAMGGWRRHGDEHPETAWAAPCVEVKRMYVRGTARGHGFARTLLTHLETTARERGARWLLLETGSKQPEAIALYRSSGYRDVPPFGFYAATELSIHLGKQLT</sequence>
<dbReference type="Pfam" id="PF00583">
    <property type="entry name" value="Acetyltransf_1"/>
    <property type="match status" value="1"/>
</dbReference>
<dbReference type="CDD" id="cd04301">
    <property type="entry name" value="NAT_SF"/>
    <property type="match status" value="1"/>
</dbReference>
<dbReference type="Proteomes" id="UP001183176">
    <property type="component" value="Unassembled WGS sequence"/>
</dbReference>
<dbReference type="PROSITE" id="PS51186">
    <property type="entry name" value="GNAT"/>
    <property type="match status" value="1"/>
</dbReference>
<gene>
    <name evidence="4" type="ORF">RM423_05275</name>
</gene>